<keyword evidence="3 6" id="KW-0547">Nucleotide-binding</keyword>
<feature type="region of interest" description="Disordered" evidence="7">
    <location>
        <begin position="1"/>
        <end position="66"/>
    </location>
</feature>
<dbReference type="InterPro" id="IPR027084">
    <property type="entry name" value="Mps1_cat"/>
</dbReference>
<feature type="compositionally biased region" description="Basic and acidic residues" evidence="7">
    <location>
        <begin position="216"/>
        <end position="228"/>
    </location>
</feature>
<comment type="caution">
    <text evidence="9">The sequence shown here is derived from an EMBL/GenBank/DDBJ whole genome shotgun (WGS) entry which is preliminary data.</text>
</comment>
<dbReference type="GO" id="GO:0005634">
    <property type="term" value="C:nucleus"/>
    <property type="evidence" value="ECO:0007669"/>
    <property type="project" value="TreeGrafter"/>
</dbReference>
<evidence type="ECO:0000256" key="7">
    <source>
        <dbReference type="SAM" id="MobiDB-lite"/>
    </source>
</evidence>
<sequence>MQKRDAPKTPSPPKVVLPSLKSRSQLLNNGETRDSNHLSTQQSSTSKAISLANKYRNTPSTTLKSHTINSVSKPYTFVSSSSSKAASKPLEDLSARLKRLEDSGLLRRVREFCSNSERFDALLNEDEEECDDVFDGKAVNRRSRDDHSNEILAPKERNERSVKSKKNLNTNFDIDGKLTVSQTQASKSTEKAKGIVRQSKSEPDINMNNANMNSVQEKEKIESSKSSESKSVPLNNALKKSQSATKLSKSSESDLKSLKINNRVYLILNLIGQGGSSKVYQVYEPLTQKTFALKLVDLSKSDESTRNGFKNEIKLLSKLKNCERVIKLYDYCLNGDNQQLILIMEKGDSDLGSILRQFVETKNRYSLDPDIIKHYWKEMLKAVDEIHKMDIVHSDLKPVNFVSVGGKLKLIDFGIANAIDNDHTSVIKDSLIGTINYMAPEALSSKQNLDPRVGKPYYKFNCKADIWSLGCILYNLVYGRAPFAHYQNLIAKIQAICDPKCQIEFPSYENRLVIDCIKLCLQRDPKCRPSTKELLQHPYLKDSTIKTIGEPHLNTILSRISNLTPTRIAKLSKVCRNNFSFIERFIFVAC</sequence>
<dbReference type="Gene3D" id="3.30.200.20">
    <property type="entry name" value="Phosphorylase Kinase, domain 1"/>
    <property type="match status" value="1"/>
</dbReference>
<evidence type="ECO:0000256" key="6">
    <source>
        <dbReference type="PROSITE-ProRule" id="PRU10141"/>
    </source>
</evidence>
<name>A0A443QJD2_9ACAR</name>
<evidence type="ECO:0000259" key="8">
    <source>
        <dbReference type="PROSITE" id="PS50011"/>
    </source>
</evidence>
<dbReference type="Proteomes" id="UP000285301">
    <property type="component" value="Unassembled WGS sequence"/>
</dbReference>
<dbReference type="PANTHER" id="PTHR22974">
    <property type="entry name" value="MIXED LINEAGE PROTEIN KINASE"/>
    <property type="match status" value="1"/>
</dbReference>
<protein>
    <submittedName>
        <fullName evidence="9">Dual specificity protein kinase TTK-like protein</fullName>
    </submittedName>
</protein>
<dbReference type="GO" id="GO:0000776">
    <property type="term" value="C:kinetochore"/>
    <property type="evidence" value="ECO:0007669"/>
    <property type="project" value="TreeGrafter"/>
</dbReference>
<keyword evidence="5 6" id="KW-0067">ATP-binding</keyword>
<dbReference type="InterPro" id="IPR000719">
    <property type="entry name" value="Prot_kinase_dom"/>
</dbReference>
<feature type="binding site" evidence="6">
    <location>
        <position position="294"/>
    </location>
    <ligand>
        <name>ATP</name>
        <dbReference type="ChEBI" id="CHEBI:30616"/>
    </ligand>
</feature>
<evidence type="ECO:0000256" key="5">
    <source>
        <dbReference type="ARBA" id="ARBA00022840"/>
    </source>
</evidence>
<evidence type="ECO:0000313" key="9">
    <source>
        <dbReference type="EMBL" id="RWS03111.1"/>
    </source>
</evidence>
<dbReference type="GO" id="GO:0007094">
    <property type="term" value="P:mitotic spindle assembly checkpoint signaling"/>
    <property type="evidence" value="ECO:0007669"/>
    <property type="project" value="TreeGrafter"/>
</dbReference>
<dbReference type="EMBL" id="NCKU01006838">
    <property type="protein sequence ID" value="RWS03111.1"/>
    <property type="molecule type" value="Genomic_DNA"/>
</dbReference>
<feature type="compositionally biased region" description="Polar residues" evidence="7">
    <location>
        <begin position="232"/>
        <end position="245"/>
    </location>
</feature>
<dbReference type="OrthoDB" id="20524at2759"/>
<dbReference type="CDD" id="cd14131">
    <property type="entry name" value="PKc_Mps1"/>
    <property type="match status" value="1"/>
</dbReference>
<dbReference type="SUPFAM" id="SSF56112">
    <property type="entry name" value="Protein kinase-like (PK-like)"/>
    <property type="match status" value="1"/>
</dbReference>
<dbReference type="GO" id="GO:0005524">
    <property type="term" value="F:ATP binding"/>
    <property type="evidence" value="ECO:0007669"/>
    <property type="project" value="UniProtKB-UniRule"/>
</dbReference>
<dbReference type="PANTHER" id="PTHR22974:SF21">
    <property type="entry name" value="DUAL SPECIFICITY PROTEIN KINASE TTK"/>
    <property type="match status" value="1"/>
</dbReference>
<feature type="compositionally biased region" description="Basic and acidic residues" evidence="7">
    <location>
        <begin position="142"/>
        <end position="162"/>
    </location>
</feature>
<reference evidence="9 10" key="1">
    <citation type="journal article" date="2018" name="Gigascience">
        <title>Genomes of trombidid mites reveal novel predicted allergens and laterally-transferred genes associated with secondary metabolism.</title>
        <authorList>
            <person name="Dong X."/>
            <person name="Chaisiri K."/>
            <person name="Xia D."/>
            <person name="Armstrong S.D."/>
            <person name="Fang Y."/>
            <person name="Donnelly M.J."/>
            <person name="Kadowaki T."/>
            <person name="McGarry J.W."/>
            <person name="Darby A.C."/>
            <person name="Makepeace B.L."/>
        </authorList>
    </citation>
    <scope>NUCLEOTIDE SEQUENCE [LARGE SCALE GENOMIC DNA]</scope>
    <source>
        <strain evidence="9">UoL-WK</strain>
    </source>
</reference>
<dbReference type="PROSITE" id="PS00107">
    <property type="entry name" value="PROTEIN_KINASE_ATP"/>
    <property type="match status" value="1"/>
</dbReference>
<proteinExistence type="predicted"/>
<dbReference type="GO" id="GO:0007059">
    <property type="term" value="P:chromosome segregation"/>
    <property type="evidence" value="ECO:0007669"/>
    <property type="project" value="TreeGrafter"/>
</dbReference>
<feature type="compositionally biased region" description="Polar residues" evidence="7">
    <location>
        <begin position="21"/>
        <end position="30"/>
    </location>
</feature>
<dbReference type="GO" id="GO:0004712">
    <property type="term" value="F:protein serine/threonine/tyrosine kinase activity"/>
    <property type="evidence" value="ECO:0007669"/>
    <property type="project" value="TreeGrafter"/>
</dbReference>
<evidence type="ECO:0000256" key="4">
    <source>
        <dbReference type="ARBA" id="ARBA00022777"/>
    </source>
</evidence>
<evidence type="ECO:0000256" key="2">
    <source>
        <dbReference type="ARBA" id="ARBA00022679"/>
    </source>
</evidence>
<feature type="region of interest" description="Disordered" evidence="7">
    <location>
        <begin position="141"/>
        <end position="168"/>
    </location>
</feature>
<keyword evidence="2" id="KW-0808">Transferase</keyword>
<keyword evidence="1" id="KW-0723">Serine/threonine-protein kinase</keyword>
<dbReference type="SMART" id="SM00220">
    <property type="entry name" value="S_TKc"/>
    <property type="match status" value="1"/>
</dbReference>
<dbReference type="GO" id="GO:0033316">
    <property type="term" value="P:meiotic spindle assembly checkpoint signaling"/>
    <property type="evidence" value="ECO:0007669"/>
    <property type="project" value="TreeGrafter"/>
</dbReference>
<dbReference type="InterPro" id="IPR017441">
    <property type="entry name" value="Protein_kinase_ATP_BS"/>
</dbReference>
<keyword evidence="10" id="KW-1185">Reference proteome</keyword>
<feature type="domain" description="Protein kinase" evidence="8">
    <location>
        <begin position="265"/>
        <end position="540"/>
    </location>
</feature>
<dbReference type="Pfam" id="PF00069">
    <property type="entry name" value="Pkinase"/>
    <property type="match status" value="1"/>
</dbReference>
<feature type="compositionally biased region" description="Basic and acidic residues" evidence="7">
    <location>
        <begin position="188"/>
        <end position="203"/>
    </location>
</feature>
<feature type="compositionally biased region" description="Polar residues" evidence="7">
    <location>
        <begin position="55"/>
        <end position="66"/>
    </location>
</feature>
<evidence type="ECO:0000256" key="3">
    <source>
        <dbReference type="ARBA" id="ARBA00022741"/>
    </source>
</evidence>
<evidence type="ECO:0000256" key="1">
    <source>
        <dbReference type="ARBA" id="ARBA00022527"/>
    </source>
</evidence>
<feature type="compositionally biased region" description="Polar residues" evidence="7">
    <location>
        <begin position="37"/>
        <end position="48"/>
    </location>
</feature>
<dbReference type="STRING" id="1965070.A0A443QJD2"/>
<accession>A0A443QJD2</accession>
<gene>
    <name evidence="9" type="ORF">B4U79_13783</name>
</gene>
<dbReference type="PROSITE" id="PS50011">
    <property type="entry name" value="PROTEIN_KINASE_DOM"/>
    <property type="match status" value="1"/>
</dbReference>
<dbReference type="FunFam" id="3.30.200.20:FF:000131">
    <property type="entry name" value="Dual specificity protein kinase TTK"/>
    <property type="match status" value="1"/>
</dbReference>
<organism evidence="9 10">
    <name type="scientific">Dinothrombium tinctorium</name>
    <dbReference type="NCBI Taxonomy" id="1965070"/>
    <lineage>
        <taxon>Eukaryota</taxon>
        <taxon>Metazoa</taxon>
        <taxon>Ecdysozoa</taxon>
        <taxon>Arthropoda</taxon>
        <taxon>Chelicerata</taxon>
        <taxon>Arachnida</taxon>
        <taxon>Acari</taxon>
        <taxon>Acariformes</taxon>
        <taxon>Trombidiformes</taxon>
        <taxon>Prostigmata</taxon>
        <taxon>Anystina</taxon>
        <taxon>Parasitengona</taxon>
        <taxon>Trombidioidea</taxon>
        <taxon>Trombidiidae</taxon>
        <taxon>Dinothrombium</taxon>
    </lineage>
</organism>
<dbReference type="GO" id="GO:0004674">
    <property type="term" value="F:protein serine/threonine kinase activity"/>
    <property type="evidence" value="ECO:0007669"/>
    <property type="project" value="UniProtKB-KW"/>
</dbReference>
<dbReference type="Gene3D" id="1.10.510.10">
    <property type="entry name" value="Transferase(Phosphotransferase) domain 1"/>
    <property type="match status" value="1"/>
</dbReference>
<dbReference type="GO" id="GO:0034501">
    <property type="term" value="P:protein localization to kinetochore"/>
    <property type="evidence" value="ECO:0007669"/>
    <property type="project" value="TreeGrafter"/>
</dbReference>
<feature type="region of interest" description="Disordered" evidence="7">
    <location>
        <begin position="183"/>
        <end position="252"/>
    </location>
</feature>
<dbReference type="AlphaFoldDB" id="A0A443QJD2"/>
<dbReference type="InterPro" id="IPR011009">
    <property type="entry name" value="Kinase-like_dom_sf"/>
</dbReference>
<keyword evidence="4 9" id="KW-0418">Kinase</keyword>
<evidence type="ECO:0000313" key="10">
    <source>
        <dbReference type="Proteomes" id="UP000285301"/>
    </source>
</evidence>
<dbReference type="FunFam" id="1.10.510.10:FF:000224">
    <property type="entry name" value="serine/threonine-protein kinase mph1 isoform X1"/>
    <property type="match status" value="1"/>
</dbReference>
<feature type="compositionally biased region" description="Polar residues" evidence="7">
    <location>
        <begin position="206"/>
        <end position="215"/>
    </location>
</feature>